<name>A0A6C2CX40_9RHOO</name>
<dbReference type="EMBL" id="SDKK01000009">
    <property type="protein sequence ID" value="TYC58341.1"/>
    <property type="molecule type" value="Genomic_DNA"/>
</dbReference>
<dbReference type="AlphaFoldDB" id="A0A6C2CX40"/>
<evidence type="ECO:0000313" key="2">
    <source>
        <dbReference type="Proteomes" id="UP000389128"/>
    </source>
</evidence>
<protein>
    <submittedName>
        <fullName evidence="1">Uncharacterized protein</fullName>
    </submittedName>
</protein>
<gene>
    <name evidence="1" type="ORF">ETQ85_10640</name>
</gene>
<accession>A0A6C2CX40</accession>
<reference evidence="1 2" key="1">
    <citation type="submission" date="2019-01" db="EMBL/GenBank/DDBJ databases">
        <title>Zoogloea oleivorans genome sequencing and assembly.</title>
        <authorList>
            <person name="Tancsics A."/>
            <person name="Farkas M."/>
            <person name="Kriszt B."/>
            <person name="Maroti G."/>
            <person name="Horvath B."/>
        </authorList>
    </citation>
    <scope>NUCLEOTIDE SEQUENCE [LARGE SCALE GENOMIC DNA]</scope>
    <source>
        <strain evidence="1 2">Buc</strain>
    </source>
</reference>
<proteinExistence type="predicted"/>
<dbReference type="RefSeq" id="WP_148579042.1">
    <property type="nucleotide sequence ID" value="NZ_JAVEUW010000111.1"/>
</dbReference>
<sequence length="112" mass="11900">MKEGSALLVALLLAVGIAYWSDHYRLRGWGARPPVAEPVFPPSAARPPSAPAEHLEVAGSVDGAARVALCEELQEVILGVDAALLSPQSPAAIEQLAARRRMYVEKRMALGC</sequence>
<dbReference type="OrthoDB" id="9181757at2"/>
<keyword evidence="2" id="KW-1185">Reference proteome</keyword>
<comment type="caution">
    <text evidence="1">The sequence shown here is derived from an EMBL/GenBank/DDBJ whole genome shotgun (WGS) entry which is preliminary data.</text>
</comment>
<organism evidence="1 2">
    <name type="scientific">Zoogloea oleivorans</name>
    <dbReference type="NCBI Taxonomy" id="1552750"/>
    <lineage>
        <taxon>Bacteria</taxon>
        <taxon>Pseudomonadati</taxon>
        <taxon>Pseudomonadota</taxon>
        <taxon>Betaproteobacteria</taxon>
        <taxon>Rhodocyclales</taxon>
        <taxon>Zoogloeaceae</taxon>
        <taxon>Zoogloea</taxon>
    </lineage>
</organism>
<evidence type="ECO:0000313" key="1">
    <source>
        <dbReference type="EMBL" id="TYC58341.1"/>
    </source>
</evidence>
<dbReference type="Proteomes" id="UP000389128">
    <property type="component" value="Unassembled WGS sequence"/>
</dbReference>